<dbReference type="InterPro" id="IPR041335">
    <property type="entry name" value="HSM3_N"/>
</dbReference>
<feature type="domain" description="DNA mismatch repair protein HSM3 C-terminal" evidence="9">
    <location>
        <begin position="303"/>
        <end position="476"/>
    </location>
</feature>
<evidence type="ECO:0000313" key="12">
    <source>
        <dbReference type="Proteomes" id="UP000190274"/>
    </source>
</evidence>
<dbReference type="CDD" id="cd12794">
    <property type="entry name" value="Hsm3_like"/>
    <property type="match status" value="1"/>
</dbReference>
<dbReference type="STRING" id="1266660.A0A1G4K3W2"/>
<evidence type="ECO:0000256" key="6">
    <source>
        <dbReference type="ARBA" id="ARBA00023186"/>
    </source>
</evidence>
<dbReference type="Proteomes" id="UP000190274">
    <property type="component" value="Chromosome H"/>
</dbReference>
<evidence type="ECO:0000259" key="10">
    <source>
        <dbReference type="Pfam" id="PF18795"/>
    </source>
</evidence>
<dbReference type="GO" id="GO:0006298">
    <property type="term" value="P:mismatch repair"/>
    <property type="evidence" value="ECO:0007669"/>
    <property type="project" value="EnsemblFungi"/>
</dbReference>
<evidence type="ECO:0000256" key="7">
    <source>
        <dbReference type="ARBA" id="ARBA00023204"/>
    </source>
</evidence>
<name>A0A1G4K3W2_9SACH</name>
<comment type="subcellular location">
    <subcellularLocation>
        <location evidence="1">Cytoplasm</location>
    </subcellularLocation>
</comment>
<dbReference type="InterPro" id="IPR040752">
    <property type="entry name" value="HSM3_C"/>
</dbReference>
<keyword evidence="5" id="KW-0227">DNA damage</keyword>
<proteinExistence type="inferred from homology"/>
<dbReference type="AlphaFoldDB" id="A0A1G4K3W2"/>
<accession>A0A1G4K3W2</accession>
<evidence type="ECO:0000313" key="11">
    <source>
        <dbReference type="EMBL" id="SCU98403.1"/>
    </source>
</evidence>
<dbReference type="Pfam" id="PF18794">
    <property type="entry name" value="HSM3_C"/>
    <property type="match status" value="1"/>
</dbReference>
<feature type="domain" description="DNA mismatch repair protein HSM3 N-terminal" evidence="10">
    <location>
        <begin position="6"/>
        <end position="238"/>
    </location>
</feature>
<evidence type="ECO:0000256" key="8">
    <source>
        <dbReference type="ARBA" id="ARBA00024671"/>
    </source>
</evidence>
<keyword evidence="4" id="KW-0963">Cytoplasm</keyword>
<gene>
    <name evidence="11" type="ORF">LADA_0H12794G</name>
</gene>
<evidence type="ECO:0000256" key="4">
    <source>
        <dbReference type="ARBA" id="ARBA00022490"/>
    </source>
</evidence>
<dbReference type="EMBL" id="LT598461">
    <property type="protein sequence ID" value="SCU98403.1"/>
    <property type="molecule type" value="Genomic_DNA"/>
</dbReference>
<dbReference type="Gene3D" id="1.25.10.50">
    <property type="match status" value="1"/>
</dbReference>
<dbReference type="GO" id="GO:0044183">
    <property type="term" value="F:protein folding chaperone"/>
    <property type="evidence" value="ECO:0007669"/>
    <property type="project" value="EnsemblFungi"/>
</dbReference>
<dbReference type="Gene3D" id="1.25.40.580">
    <property type="match status" value="1"/>
</dbReference>
<sequence>MSSHRELLNQMNNCINAGEIIELNGLLRKAHLQLANATNLEGAETPEFLTKMKSLLSQEIESELDYDSAIEIFAQALELVSFDLILELFSVQDLVLALQSNVTGLVRIACKALQRSDPKGLFASSGLIDVLLLQLFEPGTDLGIVTEIESVFESLVSDTLIRRRILSDNVSLLLRIKLQGDPILLSRLLDLLQVLVLFADCSELNEKLFIFCEEDIRKSLDSDIFAFIAITNYYSALLASIRSEKCSKHGGAWIRTHTMDVVLPTYGSLFANAENDSVAKLYGRQSIYSLFKEISFLDDFGYFERLESEYLHLSPSNADYEEFLKFVNPEYLIHYQRESLLHHIQVTPSHLAAIRNLISSLSSFELLKPKLTADRILDMPYYEQMVLLQKLTEFGYSAEYLLLSLSKVMSHLLDDSSDPVTEPQSFELRRTVLENLLSLGDDALNVWALPIKKAYRSIMTGVVDNGDSAQIADTYL</sequence>
<dbReference type="Pfam" id="PF18795">
    <property type="entry name" value="HSM3_N"/>
    <property type="match status" value="1"/>
</dbReference>
<dbReference type="GO" id="GO:0005634">
    <property type="term" value="C:nucleus"/>
    <property type="evidence" value="ECO:0007669"/>
    <property type="project" value="EnsemblFungi"/>
</dbReference>
<evidence type="ECO:0000256" key="3">
    <source>
        <dbReference type="ARBA" id="ARBA00019167"/>
    </source>
</evidence>
<keyword evidence="12" id="KW-1185">Reference proteome</keyword>
<comment type="similarity">
    <text evidence="2">Belongs to the proteasome subunit S5B/HSM3 family.</text>
</comment>
<keyword evidence="7" id="KW-0234">DNA repair</keyword>
<organism evidence="11 12">
    <name type="scientific">Lachancea dasiensis</name>
    <dbReference type="NCBI Taxonomy" id="1072105"/>
    <lineage>
        <taxon>Eukaryota</taxon>
        <taxon>Fungi</taxon>
        <taxon>Dikarya</taxon>
        <taxon>Ascomycota</taxon>
        <taxon>Saccharomycotina</taxon>
        <taxon>Saccharomycetes</taxon>
        <taxon>Saccharomycetales</taxon>
        <taxon>Saccharomycetaceae</taxon>
        <taxon>Lachancea</taxon>
    </lineage>
</organism>
<dbReference type="GO" id="GO:0070682">
    <property type="term" value="P:proteasome regulatory particle assembly"/>
    <property type="evidence" value="ECO:0007669"/>
    <property type="project" value="EnsemblFungi"/>
</dbReference>
<evidence type="ECO:0000256" key="5">
    <source>
        <dbReference type="ARBA" id="ARBA00022763"/>
    </source>
</evidence>
<reference evidence="11 12" key="1">
    <citation type="submission" date="2016-03" db="EMBL/GenBank/DDBJ databases">
        <authorList>
            <person name="Devillers H."/>
        </authorList>
    </citation>
    <scope>NUCLEOTIDE SEQUENCE [LARGE SCALE GENOMIC DNA]</scope>
    <source>
        <strain evidence="11">CBS 10888</strain>
    </source>
</reference>
<keyword evidence="6" id="KW-0143">Chaperone</keyword>
<evidence type="ECO:0000259" key="9">
    <source>
        <dbReference type="Pfam" id="PF18794"/>
    </source>
</evidence>
<dbReference type="GO" id="GO:0005829">
    <property type="term" value="C:cytosol"/>
    <property type="evidence" value="ECO:0007669"/>
    <property type="project" value="EnsemblFungi"/>
</dbReference>
<protein>
    <recommendedName>
        <fullName evidence="3">DNA mismatch repair protein HSM3</fullName>
    </recommendedName>
</protein>
<evidence type="ECO:0000256" key="2">
    <source>
        <dbReference type="ARBA" id="ARBA00006823"/>
    </source>
</evidence>
<comment type="function">
    <text evidence="8">Involved in DNA mismatch repair in slow-growing cells. Acts as a chaperone during the assembly of the 26S proteasome, specifically of the base subcomplex of the 19S regulatory complex (RC).</text>
</comment>
<dbReference type="OrthoDB" id="4074002at2759"/>
<evidence type="ECO:0000256" key="1">
    <source>
        <dbReference type="ARBA" id="ARBA00004496"/>
    </source>
</evidence>